<name>W1J3Q5_9GAMM</name>
<organism evidence="2 3">
    <name type="scientific">Xenorhabdus szentirmaii DSM 16338</name>
    <dbReference type="NCBI Taxonomy" id="1427518"/>
    <lineage>
        <taxon>Bacteria</taxon>
        <taxon>Pseudomonadati</taxon>
        <taxon>Pseudomonadota</taxon>
        <taxon>Gammaproteobacteria</taxon>
        <taxon>Enterobacterales</taxon>
        <taxon>Morganellaceae</taxon>
        <taxon>Xenorhabdus</taxon>
    </lineage>
</organism>
<reference evidence="2" key="1">
    <citation type="submission" date="2013-11" db="EMBL/GenBank/DDBJ databases">
        <title>Draft genome sequence and annotation of the entomopathogenic bacteria, Xenorhabdus cabanillasi strain JM26 and Xenorhabdus szentirmai strain DSM 16338.</title>
        <authorList>
            <person name="Gualtieri M."/>
            <person name="Ogier J.C."/>
            <person name="Pages S."/>
            <person name="Givaudan A."/>
            <person name="Gaudriault S."/>
        </authorList>
    </citation>
    <scope>NUCLEOTIDE SEQUENCE [LARGE SCALE GENOMIC DNA]</scope>
    <source>
        <strain evidence="2">DSM 16338</strain>
    </source>
</reference>
<dbReference type="STRING" id="1427518.XSR1_70099"/>
<dbReference type="Gene3D" id="3.10.450.50">
    <property type="match status" value="1"/>
</dbReference>
<dbReference type="OrthoDB" id="121974at2"/>
<feature type="domain" description="DUF4440" evidence="1">
    <location>
        <begin position="41"/>
        <end position="134"/>
    </location>
</feature>
<dbReference type="Proteomes" id="UP000019202">
    <property type="component" value="Unassembled WGS sequence"/>
</dbReference>
<comment type="caution">
    <text evidence="2">The sequence shown here is derived from an EMBL/GenBank/DDBJ whole genome shotgun (WGS) entry which is preliminary data.</text>
</comment>
<dbReference type="AlphaFoldDB" id="W1J3Q5"/>
<evidence type="ECO:0000259" key="1">
    <source>
        <dbReference type="Pfam" id="PF14534"/>
    </source>
</evidence>
<dbReference type="GeneID" id="97124195"/>
<dbReference type="RefSeq" id="WP_084616380.1">
    <property type="nucleotide sequence ID" value="NZ_CAWLWS010000132.1"/>
</dbReference>
<dbReference type="InterPro" id="IPR027843">
    <property type="entry name" value="DUF4440"/>
</dbReference>
<protein>
    <recommendedName>
        <fullName evidence="1">DUF4440 domain-containing protein</fullName>
    </recommendedName>
</protein>
<proteinExistence type="predicted"/>
<evidence type="ECO:0000313" key="2">
    <source>
        <dbReference type="EMBL" id="CDL85359.1"/>
    </source>
</evidence>
<dbReference type="SUPFAM" id="SSF54427">
    <property type="entry name" value="NTF2-like"/>
    <property type="match status" value="1"/>
</dbReference>
<dbReference type="EMBL" id="CBXF010000132">
    <property type="protein sequence ID" value="CDL85359.1"/>
    <property type="molecule type" value="Genomic_DNA"/>
</dbReference>
<dbReference type="Pfam" id="PF14534">
    <property type="entry name" value="DUF4440"/>
    <property type="match status" value="1"/>
</dbReference>
<sequence>MPDFHYDFTQLNFLWSLYDSKKTTTLKLLKALAISLHVEKRNNADWLQAVLHDNFLEISRSGYIYTKKIVLDTLTLEIKTTSNIFAKNFSMSILNTNTALLTYHSYEMDRTDTPFNQALRSSIWQLSSCGKWQLRFHQGTLLME</sequence>
<accession>W1J3Q5</accession>
<evidence type="ECO:0000313" key="3">
    <source>
        <dbReference type="Proteomes" id="UP000019202"/>
    </source>
</evidence>
<dbReference type="InterPro" id="IPR032710">
    <property type="entry name" value="NTF2-like_dom_sf"/>
</dbReference>
<gene>
    <name evidence="2" type="ORF">XSR1_70099</name>
</gene>
<keyword evidence="3" id="KW-1185">Reference proteome</keyword>